<evidence type="ECO:0000256" key="3">
    <source>
        <dbReference type="ARBA" id="ARBA00023235"/>
    </source>
</evidence>
<evidence type="ECO:0000256" key="2">
    <source>
        <dbReference type="ARBA" id="ARBA00023110"/>
    </source>
</evidence>
<comment type="function">
    <text evidence="4">PPIases accelerate the folding of proteins. It catalyzes the cis-trans isomerization of proline imidic peptide bonds in oligopeptides.</text>
</comment>
<keyword evidence="7" id="KW-1185">Reference proteome</keyword>
<feature type="domain" description="PPIase cyclophilin-type" evidence="5">
    <location>
        <begin position="11"/>
        <end position="169"/>
    </location>
</feature>
<protein>
    <recommendedName>
        <fullName evidence="4">Peptidyl-prolyl cis-trans isomerase</fullName>
        <shortName evidence="4">PPIase</shortName>
        <ecNumber evidence="4">5.2.1.8</ecNumber>
    </recommendedName>
</protein>
<comment type="catalytic activity">
    <reaction evidence="1 4">
        <text>[protein]-peptidylproline (omega=180) = [protein]-peptidylproline (omega=0)</text>
        <dbReference type="Rhea" id="RHEA:16237"/>
        <dbReference type="Rhea" id="RHEA-COMP:10747"/>
        <dbReference type="Rhea" id="RHEA-COMP:10748"/>
        <dbReference type="ChEBI" id="CHEBI:83833"/>
        <dbReference type="ChEBI" id="CHEBI:83834"/>
        <dbReference type="EC" id="5.2.1.8"/>
    </reaction>
</comment>
<dbReference type="SUPFAM" id="SSF50891">
    <property type="entry name" value="Cyclophilin-like"/>
    <property type="match status" value="1"/>
</dbReference>
<comment type="caution">
    <text evidence="6">The sequence shown here is derived from an EMBL/GenBank/DDBJ whole genome shotgun (WGS) entry which is preliminary data.</text>
</comment>
<dbReference type="OrthoDB" id="193499at2759"/>
<evidence type="ECO:0000256" key="1">
    <source>
        <dbReference type="ARBA" id="ARBA00000971"/>
    </source>
</evidence>
<dbReference type="PIRSF" id="PIRSF001467">
    <property type="entry name" value="Peptidylpro_ismrse"/>
    <property type="match status" value="1"/>
</dbReference>
<dbReference type="PROSITE" id="PS00170">
    <property type="entry name" value="CSA_PPIASE_1"/>
    <property type="match status" value="1"/>
</dbReference>
<evidence type="ECO:0000259" key="5">
    <source>
        <dbReference type="PROSITE" id="PS50072"/>
    </source>
</evidence>
<dbReference type="Gene3D" id="2.40.100.10">
    <property type="entry name" value="Cyclophilin-like"/>
    <property type="match status" value="1"/>
</dbReference>
<dbReference type="AlphaFoldDB" id="A0A5J5EUL0"/>
<dbReference type="Proteomes" id="UP000326924">
    <property type="component" value="Unassembled WGS sequence"/>
</dbReference>
<dbReference type="EMBL" id="VXIS01000127">
    <property type="protein sequence ID" value="KAA8902704.1"/>
    <property type="molecule type" value="Genomic_DNA"/>
</dbReference>
<dbReference type="GO" id="GO:0006457">
    <property type="term" value="P:protein folding"/>
    <property type="evidence" value="ECO:0007669"/>
    <property type="project" value="InterPro"/>
</dbReference>
<dbReference type="InterPro" id="IPR024936">
    <property type="entry name" value="Cyclophilin-type_PPIase"/>
</dbReference>
<dbReference type="InterPro" id="IPR020892">
    <property type="entry name" value="Cyclophilin-type_PPIase_CS"/>
</dbReference>
<evidence type="ECO:0000313" key="6">
    <source>
        <dbReference type="EMBL" id="KAA8902704.1"/>
    </source>
</evidence>
<keyword evidence="3 4" id="KW-0413">Isomerase</keyword>
<evidence type="ECO:0000313" key="7">
    <source>
        <dbReference type="Proteomes" id="UP000326924"/>
    </source>
</evidence>
<evidence type="ECO:0000256" key="4">
    <source>
        <dbReference type="RuleBase" id="RU363019"/>
    </source>
</evidence>
<dbReference type="GO" id="GO:0016018">
    <property type="term" value="F:cyclosporin A binding"/>
    <property type="evidence" value="ECO:0007669"/>
    <property type="project" value="TreeGrafter"/>
</dbReference>
<dbReference type="Pfam" id="PF00160">
    <property type="entry name" value="Pro_isomerase"/>
    <property type="match status" value="1"/>
</dbReference>
<gene>
    <name evidence="6" type="ORF">FN846DRAFT_814199</name>
</gene>
<dbReference type="GO" id="GO:0005737">
    <property type="term" value="C:cytoplasm"/>
    <property type="evidence" value="ECO:0007669"/>
    <property type="project" value="TreeGrafter"/>
</dbReference>
<comment type="similarity">
    <text evidence="4">Belongs to the cyclophilin-type PPIase family.</text>
</comment>
<reference evidence="6 7" key="1">
    <citation type="submission" date="2019-09" db="EMBL/GenBank/DDBJ databases">
        <title>Draft genome of the ectomycorrhizal ascomycete Sphaerosporella brunnea.</title>
        <authorList>
            <consortium name="DOE Joint Genome Institute"/>
            <person name="Benucci G.M."/>
            <person name="Marozzi G."/>
            <person name="Antonielli L."/>
            <person name="Sanchez S."/>
            <person name="Marco P."/>
            <person name="Wang X."/>
            <person name="Falini L.B."/>
            <person name="Barry K."/>
            <person name="Haridas S."/>
            <person name="Lipzen A."/>
            <person name="Labutti K."/>
            <person name="Grigoriev I.V."/>
            <person name="Murat C."/>
            <person name="Martin F."/>
            <person name="Albertini E."/>
            <person name="Donnini D."/>
            <person name="Bonito G."/>
        </authorList>
    </citation>
    <scope>NUCLEOTIDE SEQUENCE [LARGE SCALE GENOMIC DNA]</scope>
    <source>
        <strain evidence="6 7">Sb_GMNB300</strain>
    </source>
</reference>
<organism evidence="6 7">
    <name type="scientific">Sphaerosporella brunnea</name>
    <dbReference type="NCBI Taxonomy" id="1250544"/>
    <lineage>
        <taxon>Eukaryota</taxon>
        <taxon>Fungi</taxon>
        <taxon>Dikarya</taxon>
        <taxon>Ascomycota</taxon>
        <taxon>Pezizomycotina</taxon>
        <taxon>Pezizomycetes</taxon>
        <taxon>Pezizales</taxon>
        <taxon>Pyronemataceae</taxon>
        <taxon>Sphaerosporella</taxon>
    </lineage>
</organism>
<dbReference type="EC" id="5.2.1.8" evidence="4"/>
<dbReference type="PANTHER" id="PTHR11071:SF561">
    <property type="entry name" value="PEPTIDYL-PROLYL CIS-TRANS ISOMERASE D-RELATED"/>
    <property type="match status" value="1"/>
</dbReference>
<dbReference type="GO" id="GO:0003755">
    <property type="term" value="F:peptidyl-prolyl cis-trans isomerase activity"/>
    <property type="evidence" value="ECO:0007669"/>
    <property type="project" value="UniProtKB-UniRule"/>
</dbReference>
<dbReference type="InParanoid" id="A0A5J5EUL0"/>
<dbReference type="FunFam" id="2.40.100.10:FF:000025">
    <property type="entry name" value="Peptidyl-prolyl cis-trans isomerase CYP19-2"/>
    <property type="match status" value="1"/>
</dbReference>
<keyword evidence="2 4" id="KW-0697">Rotamase</keyword>
<sequence length="170" mass="18880">MAANPFFDIAWIDPAGNKEHWGRIEFKLYDDVVPKTANNFRQLCLAKNPGEGYIRSRFHRVIDGFVAQGGDFTRSDGTGGRSIYGDKFADENFFKRHDKPYLLSMANSGRHTNGSQFFITFVSIPHLDGLHVVFGEVVSGKDIVNKMESKSLGDSGRTSGTIIIENCGTI</sequence>
<dbReference type="PRINTS" id="PR00153">
    <property type="entry name" value="CSAPPISMRASE"/>
</dbReference>
<dbReference type="PROSITE" id="PS50072">
    <property type="entry name" value="CSA_PPIASE_2"/>
    <property type="match status" value="1"/>
</dbReference>
<dbReference type="PANTHER" id="PTHR11071">
    <property type="entry name" value="PEPTIDYL-PROLYL CIS-TRANS ISOMERASE"/>
    <property type="match status" value="1"/>
</dbReference>
<proteinExistence type="inferred from homology"/>
<accession>A0A5J5EUL0</accession>
<dbReference type="InterPro" id="IPR002130">
    <property type="entry name" value="Cyclophilin-type_PPIase_dom"/>
</dbReference>
<name>A0A5J5EUL0_9PEZI</name>
<dbReference type="InterPro" id="IPR029000">
    <property type="entry name" value="Cyclophilin-like_dom_sf"/>
</dbReference>